<dbReference type="OrthoDB" id="5406607at2759"/>
<feature type="compositionally biased region" description="Basic and acidic residues" evidence="1">
    <location>
        <begin position="433"/>
        <end position="443"/>
    </location>
</feature>
<feature type="region of interest" description="Disordered" evidence="1">
    <location>
        <begin position="423"/>
        <end position="443"/>
    </location>
</feature>
<evidence type="ECO:0000256" key="2">
    <source>
        <dbReference type="SAM" id="Phobius"/>
    </source>
</evidence>
<accession>A0A6H0XUU4</accession>
<keyword evidence="2" id="KW-0472">Membrane</keyword>
<name>A0A6H0XUU4_9PEZI</name>
<reference evidence="3 4" key="1">
    <citation type="journal article" date="2016" name="Sci. Rep.">
        <title>Peltaster fructicola genome reveals evolution from an invasive phytopathogen to an ectophytic parasite.</title>
        <authorList>
            <person name="Xu C."/>
            <person name="Chen H."/>
            <person name="Gleason M.L."/>
            <person name="Xu J.R."/>
            <person name="Liu H."/>
            <person name="Zhang R."/>
            <person name="Sun G."/>
        </authorList>
    </citation>
    <scope>NUCLEOTIDE SEQUENCE [LARGE SCALE GENOMIC DNA]</scope>
    <source>
        <strain evidence="3 4">LNHT1506</strain>
    </source>
</reference>
<feature type="transmembrane region" description="Helical" evidence="2">
    <location>
        <begin position="539"/>
        <end position="557"/>
    </location>
</feature>
<keyword evidence="2" id="KW-1133">Transmembrane helix</keyword>
<protein>
    <submittedName>
        <fullName evidence="3">Uncharacterized protein</fullName>
    </submittedName>
</protein>
<feature type="transmembrane region" description="Helical" evidence="2">
    <location>
        <begin position="504"/>
        <end position="527"/>
    </location>
</feature>
<organism evidence="3 4">
    <name type="scientific">Peltaster fructicola</name>
    <dbReference type="NCBI Taxonomy" id="286661"/>
    <lineage>
        <taxon>Eukaryota</taxon>
        <taxon>Fungi</taxon>
        <taxon>Dikarya</taxon>
        <taxon>Ascomycota</taxon>
        <taxon>Pezizomycotina</taxon>
        <taxon>Dothideomycetes</taxon>
        <taxon>Dothideomycetes incertae sedis</taxon>
        <taxon>Peltaster</taxon>
    </lineage>
</organism>
<feature type="transmembrane region" description="Helical" evidence="2">
    <location>
        <begin position="603"/>
        <end position="627"/>
    </location>
</feature>
<feature type="region of interest" description="Disordered" evidence="1">
    <location>
        <begin position="395"/>
        <end position="414"/>
    </location>
</feature>
<dbReference type="Proteomes" id="UP000503462">
    <property type="component" value="Chromosome 3"/>
</dbReference>
<dbReference type="AlphaFoldDB" id="A0A6H0XUU4"/>
<keyword evidence="4" id="KW-1185">Reference proteome</keyword>
<evidence type="ECO:0000313" key="4">
    <source>
        <dbReference type="Proteomes" id="UP000503462"/>
    </source>
</evidence>
<gene>
    <name evidence="3" type="ORF">AMS68_003916</name>
</gene>
<keyword evidence="2" id="KW-0812">Transmembrane</keyword>
<dbReference type="EMBL" id="CP051141">
    <property type="protein sequence ID" value="QIW98398.1"/>
    <property type="molecule type" value="Genomic_DNA"/>
</dbReference>
<sequence>MSSITNITIPVSGNAQLYGKQLCTPAAWTDILTFYLSNYVTHVATVQSYPGEFTVDKWLALAAALFMPVTGVGKGLDRLIRSAIRGKTTLEKAARAGALCMVVRDRYWKPDASQALVDAAHCPSARARPSDETLRSIAETMGKPFTEMVRYEHRTWSAKLWDFYAYGSIRSLSTLIKTPSMRFAYNDKDQITVRSADVRVYNAYWQREGSIWWEYLGIDVASVSRGRKIHGTIQHSSSEGMQDGLPAGYKLTFVPHSACVDSLDTDISWSSTASKAYASKDDINSAYDPVAAVASVVQLLFGLSTLYNSVGPQISRFGYAAFGLTVIQYSLMSLINLLATIVTPTYTSIYIVESEIMDEAIARGAIIKGIVGRLVSAHARADELLSTTPDRTLLGMTGQEPEVVPSQVTDKGPKAPCEIQVVSSTNSSNHGSKHSDDTAQHKTDRQRILVCTLTGIDESGTHQSPAGTCLDAEQDDNDILYVPSHPQFERYSEPYSGTPENVKWMTALVCTLVGCLPLVPIGVLTHFRAADSTYGQRVIVMLWFAMSVFYGTIGAQISTTSQFLAHSVMDLGIETGNDSENTDATESVEATEDKSSNLRISRVVYGSVLLVVMTPGLAGFVVAGMMFTSFGTCNTIA</sequence>
<evidence type="ECO:0000313" key="3">
    <source>
        <dbReference type="EMBL" id="QIW98398.1"/>
    </source>
</evidence>
<proteinExistence type="predicted"/>
<evidence type="ECO:0000256" key="1">
    <source>
        <dbReference type="SAM" id="MobiDB-lite"/>
    </source>
</evidence>